<evidence type="ECO:0000313" key="1">
    <source>
        <dbReference type="EMBL" id="KAK6589816.1"/>
    </source>
</evidence>
<proteinExistence type="predicted"/>
<gene>
    <name evidence="1" type="ORF">RS030_193018</name>
</gene>
<sequence length="116" mass="13381">MKETVNVYEASYYQTPVRTRESDERKRISYCLSSNKRGDINKLISERVFTEKSELIRRLGGPLKAASIESQIVCLEREQLVDLILTACVDYPEFIKKVNKKYLDSLSSVKTKTRNG</sequence>
<dbReference type="EMBL" id="JAWDEY010000010">
    <property type="protein sequence ID" value="KAK6589816.1"/>
    <property type="molecule type" value="Genomic_DNA"/>
</dbReference>
<comment type="caution">
    <text evidence="1">The sequence shown here is derived from an EMBL/GenBank/DDBJ whole genome shotgun (WGS) entry which is preliminary data.</text>
</comment>
<protein>
    <submittedName>
        <fullName evidence="1">Uncharacterized protein</fullName>
    </submittedName>
</protein>
<accession>A0AAV9Y3N0</accession>
<organism evidence="1 2">
    <name type="scientific">Cryptosporidium xiaoi</name>
    <dbReference type="NCBI Taxonomy" id="659607"/>
    <lineage>
        <taxon>Eukaryota</taxon>
        <taxon>Sar</taxon>
        <taxon>Alveolata</taxon>
        <taxon>Apicomplexa</taxon>
        <taxon>Conoidasida</taxon>
        <taxon>Coccidia</taxon>
        <taxon>Eucoccidiorida</taxon>
        <taxon>Eimeriorina</taxon>
        <taxon>Cryptosporidiidae</taxon>
        <taxon>Cryptosporidium</taxon>
    </lineage>
</organism>
<dbReference type="AlphaFoldDB" id="A0AAV9Y3N0"/>
<dbReference type="Proteomes" id="UP001311799">
    <property type="component" value="Unassembled WGS sequence"/>
</dbReference>
<reference evidence="1 2" key="1">
    <citation type="submission" date="2023-10" db="EMBL/GenBank/DDBJ databases">
        <title>Comparative genomics analysis reveals potential genetic determinants of host preference in Cryptosporidium xiaoi.</title>
        <authorList>
            <person name="Xiao L."/>
            <person name="Li J."/>
        </authorList>
    </citation>
    <scope>NUCLEOTIDE SEQUENCE [LARGE SCALE GENOMIC DNA]</scope>
    <source>
        <strain evidence="1 2">52996</strain>
    </source>
</reference>
<keyword evidence="2" id="KW-1185">Reference proteome</keyword>
<evidence type="ECO:0000313" key="2">
    <source>
        <dbReference type="Proteomes" id="UP001311799"/>
    </source>
</evidence>
<name>A0AAV9Y3N0_9CRYT</name>